<dbReference type="AlphaFoldDB" id="A0A147J591"/>
<accession>A0A147J591</accession>
<protein>
    <submittedName>
        <fullName evidence="1">Uncharacterized protein</fullName>
    </submittedName>
</protein>
<dbReference type="PATRIC" id="fig|33051.5.peg.603"/>
<organism evidence="1 2">
    <name type="scientific">Sphingomonas sanguinis</name>
    <dbReference type="NCBI Taxonomy" id="33051"/>
    <lineage>
        <taxon>Bacteria</taxon>
        <taxon>Pseudomonadati</taxon>
        <taxon>Pseudomonadota</taxon>
        <taxon>Alphaproteobacteria</taxon>
        <taxon>Sphingomonadales</taxon>
        <taxon>Sphingomonadaceae</taxon>
        <taxon>Sphingomonas</taxon>
    </lineage>
</organism>
<dbReference type="EMBL" id="LDTC01000133">
    <property type="protein sequence ID" value="KTW09637.1"/>
    <property type="molecule type" value="Genomic_DNA"/>
</dbReference>
<gene>
    <name evidence="1" type="ORF">NS258_15170</name>
</gene>
<comment type="caution">
    <text evidence="1">The sequence shown here is derived from an EMBL/GenBank/DDBJ whole genome shotgun (WGS) entry which is preliminary data.</text>
</comment>
<proteinExistence type="predicted"/>
<dbReference type="Proteomes" id="UP000074410">
    <property type="component" value="Unassembled WGS sequence"/>
</dbReference>
<evidence type="ECO:0000313" key="1">
    <source>
        <dbReference type="EMBL" id="KTW09637.1"/>
    </source>
</evidence>
<evidence type="ECO:0000313" key="2">
    <source>
        <dbReference type="Proteomes" id="UP000074410"/>
    </source>
</evidence>
<dbReference type="RefSeq" id="WP_058717879.1">
    <property type="nucleotide sequence ID" value="NZ_LDTC01000133.1"/>
</dbReference>
<sequence length="213" mass="24102">MAIMITSEDPEEQLVAQMMYNVGYAMTCWGHVEEKLAGFYVGLCVPKGGRSEAMVATFAELRTAEQKIQMVKKVMRQVLYNVCFNDFRGRNEKRLNRILRLNEIRNQIAHGRILYGGFGGAMGPKFGPYYIEAVHMRREFMAATKVATDAVQKQAIWTPDELHDKAYSLHEGMSVADEMLADFDKLVLDMPEAFHTGGWLVMDRGIPAAPMRS</sequence>
<reference evidence="1 2" key="1">
    <citation type="journal article" date="2016" name="Front. Microbiol.">
        <title>Genomic Resource of Rice Seed Associated Bacteria.</title>
        <authorList>
            <person name="Midha S."/>
            <person name="Bansal K."/>
            <person name="Sharma S."/>
            <person name="Kumar N."/>
            <person name="Patil P.P."/>
            <person name="Chaudhry V."/>
            <person name="Patil P.B."/>
        </authorList>
    </citation>
    <scope>NUCLEOTIDE SEQUENCE [LARGE SCALE GENOMIC DNA]</scope>
    <source>
        <strain evidence="1 2">NS258</strain>
    </source>
</reference>
<name>A0A147J591_9SPHN</name>